<dbReference type="AlphaFoldDB" id="A0A5S9PQZ1"/>
<organism evidence="1 2">
    <name type="scientific">BD1-7 clade bacterium</name>
    <dbReference type="NCBI Taxonomy" id="2029982"/>
    <lineage>
        <taxon>Bacteria</taxon>
        <taxon>Pseudomonadati</taxon>
        <taxon>Pseudomonadota</taxon>
        <taxon>Gammaproteobacteria</taxon>
        <taxon>Cellvibrionales</taxon>
        <taxon>Spongiibacteraceae</taxon>
        <taxon>BD1-7 clade</taxon>
    </lineage>
</organism>
<gene>
    <name evidence="1" type="ORF">OPDIPICF_01113</name>
</gene>
<sequence>MFSIKEVAKLNQAIKIIDGYEDGLRVVGIPIGEGPYTGYDLIDINGESVYNPGLLSAAAKKVSDAT</sequence>
<proteinExistence type="predicted"/>
<accession>A0A5S9PQZ1</accession>
<reference evidence="1 2" key="1">
    <citation type="submission" date="2019-11" db="EMBL/GenBank/DDBJ databases">
        <authorList>
            <person name="Holert J."/>
        </authorList>
    </citation>
    <scope>NUCLEOTIDE SEQUENCE [LARGE SCALE GENOMIC DNA]</scope>
    <source>
        <strain evidence="1">SB11_3</strain>
    </source>
</reference>
<evidence type="ECO:0000313" key="1">
    <source>
        <dbReference type="EMBL" id="CAA0106819.1"/>
    </source>
</evidence>
<protein>
    <submittedName>
        <fullName evidence="1">Uncharacterized protein</fullName>
    </submittedName>
</protein>
<dbReference type="Proteomes" id="UP000441399">
    <property type="component" value="Unassembled WGS sequence"/>
</dbReference>
<dbReference type="EMBL" id="CACSIO010000012">
    <property type="protein sequence ID" value="CAA0106819.1"/>
    <property type="molecule type" value="Genomic_DNA"/>
</dbReference>
<name>A0A5S9PQZ1_9GAMM</name>
<keyword evidence="2" id="KW-1185">Reference proteome</keyword>
<evidence type="ECO:0000313" key="2">
    <source>
        <dbReference type="Proteomes" id="UP000441399"/>
    </source>
</evidence>